<comment type="function">
    <text evidence="7">Catalyzes the formation of 3-(3-amino-3-carboxypropyl)uridine (acp3U) at position 20 in the D-loop of several cytoplasmic tRNAs (acp3U(20)).</text>
</comment>
<evidence type="ECO:0000256" key="5">
    <source>
        <dbReference type="ARBA" id="ARBA00022694"/>
    </source>
</evidence>
<evidence type="ECO:0000256" key="8">
    <source>
        <dbReference type="ARBA" id="ARBA00038290"/>
    </source>
</evidence>
<dbReference type="InterPro" id="IPR051521">
    <property type="entry name" value="tRNA_Mod/Golgi_Maint"/>
</dbReference>
<protein>
    <recommendedName>
        <fullName evidence="9">tRNA-uridine aminocarboxypropyltransferase 1</fullName>
        <ecNumber evidence="2">2.5.1.25</ecNumber>
    </recommendedName>
    <alternativeName>
        <fullName evidence="10">DTW domain-containing protein 1</fullName>
    </alternativeName>
</protein>
<dbReference type="GO" id="GO:0006400">
    <property type="term" value="P:tRNA modification"/>
    <property type="evidence" value="ECO:0007669"/>
    <property type="project" value="TreeGrafter"/>
</dbReference>
<dbReference type="InterPro" id="IPR005636">
    <property type="entry name" value="DTW"/>
</dbReference>
<keyword evidence="5" id="KW-0819">tRNA processing</keyword>
<evidence type="ECO:0000256" key="4">
    <source>
        <dbReference type="ARBA" id="ARBA00022691"/>
    </source>
</evidence>
<evidence type="ECO:0000256" key="1">
    <source>
        <dbReference type="ARBA" id="ARBA00004123"/>
    </source>
</evidence>
<dbReference type="GeneID" id="114252825"/>
<accession>A0A6J2KSX8</accession>
<proteinExistence type="inferred from homology"/>
<keyword evidence="6" id="KW-0539">Nucleus</keyword>
<comment type="catalytic activity">
    <reaction evidence="11">
        <text>a uridine in tRNA + S-adenosyl-L-methionine = a 3-[(3S)-3-amino-3-carboxypropyl]uridine in tRNA + S-methyl-5'-thioadenosine + H(+)</text>
        <dbReference type="Rhea" id="RHEA:62432"/>
        <dbReference type="Rhea" id="RHEA-COMP:13339"/>
        <dbReference type="Rhea" id="RHEA-COMP:16092"/>
        <dbReference type="ChEBI" id="CHEBI:15378"/>
        <dbReference type="ChEBI" id="CHEBI:17509"/>
        <dbReference type="ChEBI" id="CHEBI:59789"/>
        <dbReference type="ChEBI" id="CHEBI:65315"/>
        <dbReference type="ChEBI" id="CHEBI:82930"/>
        <dbReference type="EC" id="2.5.1.25"/>
    </reaction>
</comment>
<dbReference type="GO" id="GO:0005634">
    <property type="term" value="C:nucleus"/>
    <property type="evidence" value="ECO:0007669"/>
    <property type="project" value="UniProtKB-SubCell"/>
</dbReference>
<evidence type="ECO:0000256" key="6">
    <source>
        <dbReference type="ARBA" id="ARBA00023242"/>
    </source>
</evidence>
<dbReference type="SMART" id="SM01144">
    <property type="entry name" value="DTW"/>
    <property type="match status" value="1"/>
</dbReference>
<dbReference type="PANTHER" id="PTHR15627">
    <property type="entry name" value="NATURAL KILLER CELL-SPECIFIC ANTIGEN KLIP1"/>
    <property type="match status" value="1"/>
</dbReference>
<keyword evidence="3" id="KW-0808">Transferase</keyword>
<dbReference type="Pfam" id="PF03942">
    <property type="entry name" value="DTW"/>
    <property type="match status" value="1"/>
</dbReference>
<evidence type="ECO:0000259" key="12">
    <source>
        <dbReference type="SMART" id="SM01144"/>
    </source>
</evidence>
<evidence type="ECO:0000256" key="2">
    <source>
        <dbReference type="ARBA" id="ARBA00012386"/>
    </source>
</evidence>
<sequence length="307" mass="35517">MNPKNRIAKACDDRPFEGLIITNTEPLSSLSSRSACPRCGKSRMYFCYVCFIPVPALEGKIPYCKLPIKVDIIKHKGEINGKSTAAHAAVLAPRDVTVYTYPDIPDYPTDGKVVLLFPGAEAKSVRDLFNQQQNQPSYSEIMLSQLPVGYNVGTLMKKIVTRKDNHEIYHVQELPINHVVIIDSTWNQCRGIYADKRIQKLPTIVLQNRPSQFWRHQKGSPRWYLSTIESLHQLVLELHLCAWGRSENYKFHLTDYYPVHNPDQNHPQCDPYVGQYDNLLFFFVFMYSKLHQLYKHEDLLAYKRPMS</sequence>
<evidence type="ECO:0000313" key="14">
    <source>
        <dbReference type="RefSeq" id="XP_028043284.1"/>
    </source>
</evidence>
<feature type="domain" description="DTW" evidence="12">
    <location>
        <begin position="43"/>
        <end position="295"/>
    </location>
</feature>
<dbReference type="Proteomes" id="UP000504629">
    <property type="component" value="Unplaced"/>
</dbReference>
<evidence type="ECO:0000256" key="9">
    <source>
        <dbReference type="ARBA" id="ARBA00039242"/>
    </source>
</evidence>
<evidence type="ECO:0000256" key="7">
    <source>
        <dbReference type="ARBA" id="ARBA00037050"/>
    </source>
</evidence>
<comment type="similarity">
    <text evidence="8">Belongs to the TDD superfamily. DTWD1 family.</text>
</comment>
<organism evidence="13 14">
    <name type="scientific">Bombyx mandarina</name>
    <name type="common">Wild silk moth</name>
    <name type="synonym">Wild silkworm</name>
    <dbReference type="NCBI Taxonomy" id="7092"/>
    <lineage>
        <taxon>Eukaryota</taxon>
        <taxon>Metazoa</taxon>
        <taxon>Ecdysozoa</taxon>
        <taxon>Arthropoda</taxon>
        <taxon>Hexapoda</taxon>
        <taxon>Insecta</taxon>
        <taxon>Pterygota</taxon>
        <taxon>Neoptera</taxon>
        <taxon>Endopterygota</taxon>
        <taxon>Lepidoptera</taxon>
        <taxon>Glossata</taxon>
        <taxon>Ditrysia</taxon>
        <taxon>Bombycoidea</taxon>
        <taxon>Bombycidae</taxon>
        <taxon>Bombycinae</taxon>
        <taxon>Bombyx</taxon>
    </lineage>
</organism>
<dbReference type="EC" id="2.5.1.25" evidence="2"/>
<dbReference type="GO" id="GO:0016432">
    <property type="term" value="F:tRNA-uridine aminocarboxypropyltransferase activity"/>
    <property type="evidence" value="ECO:0007669"/>
    <property type="project" value="UniProtKB-EC"/>
</dbReference>
<gene>
    <name evidence="14" type="primary">LOC114252825</name>
</gene>
<reference evidence="14" key="1">
    <citation type="submission" date="2025-08" db="UniProtKB">
        <authorList>
            <consortium name="RefSeq"/>
        </authorList>
    </citation>
    <scope>IDENTIFICATION</scope>
    <source>
        <tissue evidence="14">Silk gland</tissue>
    </source>
</reference>
<dbReference type="KEGG" id="bman:114252825"/>
<dbReference type="OrthoDB" id="3173at2759"/>
<evidence type="ECO:0000313" key="13">
    <source>
        <dbReference type="Proteomes" id="UP000504629"/>
    </source>
</evidence>
<name>A0A6J2KSX8_BOMMA</name>
<dbReference type="PANTHER" id="PTHR15627:SF8">
    <property type="entry name" value="TRNA-URIDINE AMINOCARBOXYPROPYLTRANSFERASE 1"/>
    <property type="match status" value="1"/>
</dbReference>
<comment type="subcellular location">
    <subcellularLocation>
        <location evidence="1">Nucleus</location>
    </subcellularLocation>
</comment>
<dbReference type="RefSeq" id="XP_028043284.1">
    <property type="nucleotide sequence ID" value="XM_028187483.1"/>
</dbReference>
<evidence type="ECO:0000256" key="10">
    <source>
        <dbReference type="ARBA" id="ARBA00042508"/>
    </source>
</evidence>
<keyword evidence="4" id="KW-0949">S-adenosyl-L-methionine</keyword>
<dbReference type="AlphaFoldDB" id="A0A6J2KSX8"/>
<keyword evidence="13" id="KW-1185">Reference proteome</keyword>
<evidence type="ECO:0000256" key="11">
    <source>
        <dbReference type="ARBA" id="ARBA00048718"/>
    </source>
</evidence>
<evidence type="ECO:0000256" key="3">
    <source>
        <dbReference type="ARBA" id="ARBA00022679"/>
    </source>
</evidence>